<feature type="domain" description="DUF1023" evidence="2">
    <location>
        <begin position="329"/>
        <end position="503"/>
    </location>
</feature>
<keyword evidence="3" id="KW-0378">Hydrolase</keyword>
<protein>
    <submittedName>
        <fullName evidence="3">Alpha/beta hydrolase family protein</fullName>
    </submittedName>
</protein>
<accession>A0ABZ2A7H5</accession>
<dbReference type="RefSeq" id="WP_329077787.1">
    <property type="nucleotide sequence ID" value="NZ_CP109495.1"/>
</dbReference>
<evidence type="ECO:0000313" key="4">
    <source>
        <dbReference type="Proteomes" id="UP001432209"/>
    </source>
</evidence>
<dbReference type="Pfam" id="PF06259">
    <property type="entry name" value="Abhydrolase_8"/>
    <property type="match status" value="1"/>
</dbReference>
<dbReference type="InterPro" id="IPR010427">
    <property type="entry name" value="DUF1023"/>
</dbReference>
<name>A0ABZ2A7H5_STRNV</name>
<dbReference type="Gene3D" id="3.40.50.1820">
    <property type="entry name" value="alpha/beta hydrolase"/>
    <property type="match status" value="1"/>
</dbReference>
<keyword evidence="4" id="KW-1185">Reference proteome</keyword>
<reference evidence="3" key="1">
    <citation type="submission" date="2022-10" db="EMBL/GenBank/DDBJ databases">
        <title>The complete genomes of actinobacterial strains from the NBC collection.</title>
        <authorList>
            <person name="Joergensen T.S."/>
            <person name="Alvarez Arevalo M."/>
            <person name="Sterndorff E.B."/>
            <person name="Faurdal D."/>
            <person name="Vuksanovic O."/>
            <person name="Mourched A.-S."/>
            <person name="Charusanti P."/>
            <person name="Shaw S."/>
            <person name="Blin K."/>
            <person name="Weber T."/>
        </authorList>
    </citation>
    <scope>NUCLEOTIDE SEQUENCE</scope>
    <source>
        <strain evidence="3">NBC_01432</strain>
    </source>
</reference>
<dbReference type="InterPro" id="IPR029058">
    <property type="entry name" value="AB_hydrolase_fold"/>
</dbReference>
<evidence type="ECO:0000259" key="2">
    <source>
        <dbReference type="Pfam" id="PF06259"/>
    </source>
</evidence>
<gene>
    <name evidence="3" type="ORF">OG442_22905</name>
</gene>
<sequence>MSPLRPVSGGGGLTWAQLRDVRCAELEGAADGWGRASNRADAARDRIDRQLLAGLTATQEGEAARAAVGRLRALGRNLSYIYTECGLVRTTLNSLAQDLRGTQRQLRDALDEAAGLKLTVRADGSVSYPEAGEDPLTKEKLRGGTASGHAYLPSAPAGFTSPNPLAAKAQAVADRIARALSEAAEIDARYAGTLRRLTAQEGLHVTDAMWTDANADAAAVRALTADYLRDAIPHDATPAERLAWWQGLTAERREEYLAVHPDLIGNLDGIPAPVRDAANRDNLALLMGKLAGAEDDRSRTMLAGLRSIDEQLRAGGHPPMFLLGVGDEGNGRAIVSYGNPDTARNMSAYVPGLGTGLDEAFAENDLKRARDTLLGAAEYDASTASIVWLGYDAPQLSSDDIMGNTDVMFTDNAEAGASAYGDFMAGIAATNEHDDLHLTAMGHSYGSLTVGQAAQREGGIPGVDDIVLVGSPGTGADSADELGVGRAHVYVGAAENDPVTRMPAKGEAQGMGMGALGGASVGAALSGPVGAAVGAAGGATMAYFAQDAQTEESEIWFGTDPAHEDFGARRFRVDEGRRPIMDMGGVDAHSNYFDPGKDVTSADNIARIVVGDYRDVQLDGHRKG</sequence>
<proteinExistence type="predicted"/>
<evidence type="ECO:0000256" key="1">
    <source>
        <dbReference type="SAM" id="MobiDB-lite"/>
    </source>
</evidence>
<dbReference type="Proteomes" id="UP001432209">
    <property type="component" value="Chromosome"/>
</dbReference>
<organism evidence="3 4">
    <name type="scientific">Streptomyces niveus</name>
    <name type="common">Streptomyces spheroides</name>
    <dbReference type="NCBI Taxonomy" id="193462"/>
    <lineage>
        <taxon>Bacteria</taxon>
        <taxon>Bacillati</taxon>
        <taxon>Actinomycetota</taxon>
        <taxon>Actinomycetes</taxon>
        <taxon>Kitasatosporales</taxon>
        <taxon>Streptomycetaceae</taxon>
        <taxon>Streptomyces</taxon>
    </lineage>
</organism>
<dbReference type="GO" id="GO:0016787">
    <property type="term" value="F:hydrolase activity"/>
    <property type="evidence" value="ECO:0007669"/>
    <property type="project" value="UniProtKB-KW"/>
</dbReference>
<feature type="region of interest" description="Disordered" evidence="1">
    <location>
        <begin position="126"/>
        <end position="147"/>
    </location>
</feature>
<evidence type="ECO:0000313" key="3">
    <source>
        <dbReference type="EMBL" id="WUX54166.1"/>
    </source>
</evidence>
<dbReference type="SUPFAM" id="SSF53474">
    <property type="entry name" value="alpha/beta-Hydrolases"/>
    <property type="match status" value="1"/>
</dbReference>
<dbReference type="EMBL" id="CP109495">
    <property type="protein sequence ID" value="WUX54166.1"/>
    <property type="molecule type" value="Genomic_DNA"/>
</dbReference>